<name>A0A9Q1CNJ1_HOLLE</name>
<gene>
    <name evidence="3" type="ORF">HOLleu_00850</name>
</gene>
<feature type="compositionally biased region" description="Low complexity" evidence="1">
    <location>
        <begin position="137"/>
        <end position="146"/>
    </location>
</feature>
<dbReference type="AlphaFoldDB" id="A0A9Q1CNJ1"/>
<comment type="caution">
    <text evidence="3">The sequence shown here is derived from an EMBL/GenBank/DDBJ whole genome shotgun (WGS) entry which is preliminary data.</text>
</comment>
<evidence type="ECO:0000313" key="4">
    <source>
        <dbReference type="Proteomes" id="UP001152320"/>
    </source>
</evidence>
<evidence type="ECO:0000256" key="1">
    <source>
        <dbReference type="SAM" id="MobiDB-lite"/>
    </source>
</evidence>
<dbReference type="Pfam" id="PF16064">
    <property type="entry name" value="DUF4806"/>
    <property type="match status" value="1"/>
</dbReference>
<dbReference type="InterPro" id="IPR032071">
    <property type="entry name" value="DUF4806"/>
</dbReference>
<sequence>MILYCNNGLSTLLSACRVLQLLCLLRTTMQFLLYKKFGALERTTVTGLLKKSLLKSERAVRSCEPPSDNWGKHPVRILETTDTYEKGLSLVKRAEDTSDLQSEAENNRSKNSRKQKKRSRYISDIESDKGDDEDEGGYSTSSSLELPSPPTPPAALRMSPTTPTVGPTTPTLPVQLSQCTESSIPGPSTAVSSVPRTPTLPSLQRLKPAVPSPSQPGRNFDMFTAAEKSMLTLIMEVKAELKEVKSHVKHLINIHQSKPTDDEEEDMALQEMSLPCSDVDELFQLDEKIKTSKTIHKQLLSILSTTGGRTLREVVSRMMKELMLNCVAIHFNWTGQGSKHSFRDLALRHVMERAVRRNAATQTTSGHEIKVELCHFLKGAPDRDGGRQARRKPLPDE</sequence>
<feature type="compositionally biased region" description="Basic residues" evidence="1">
    <location>
        <begin position="110"/>
        <end position="120"/>
    </location>
</feature>
<accession>A0A9Q1CNJ1</accession>
<dbReference type="PANTHER" id="PTHR34153">
    <property type="entry name" value="SI:CH211-262H13.3-RELATED-RELATED"/>
    <property type="match status" value="1"/>
</dbReference>
<dbReference type="EMBL" id="JAIZAY010000001">
    <property type="protein sequence ID" value="KAJ8048506.1"/>
    <property type="molecule type" value="Genomic_DNA"/>
</dbReference>
<dbReference type="PANTHER" id="PTHR34153:SF2">
    <property type="entry name" value="SI:CH211-262H13.3-RELATED"/>
    <property type="match status" value="1"/>
</dbReference>
<feature type="region of interest" description="Disordered" evidence="1">
    <location>
        <begin position="95"/>
        <end position="219"/>
    </location>
</feature>
<keyword evidence="4" id="KW-1185">Reference proteome</keyword>
<organism evidence="3 4">
    <name type="scientific">Holothuria leucospilota</name>
    <name type="common">Black long sea cucumber</name>
    <name type="synonym">Mertensiothuria leucospilota</name>
    <dbReference type="NCBI Taxonomy" id="206669"/>
    <lineage>
        <taxon>Eukaryota</taxon>
        <taxon>Metazoa</taxon>
        <taxon>Echinodermata</taxon>
        <taxon>Eleutherozoa</taxon>
        <taxon>Echinozoa</taxon>
        <taxon>Holothuroidea</taxon>
        <taxon>Aspidochirotacea</taxon>
        <taxon>Aspidochirotida</taxon>
        <taxon>Holothuriidae</taxon>
        <taxon>Holothuria</taxon>
    </lineage>
</organism>
<evidence type="ECO:0000259" key="2">
    <source>
        <dbReference type="Pfam" id="PF16064"/>
    </source>
</evidence>
<feature type="compositionally biased region" description="Polar residues" evidence="1">
    <location>
        <begin position="174"/>
        <end position="202"/>
    </location>
</feature>
<feature type="domain" description="DUF4806" evidence="2">
    <location>
        <begin position="271"/>
        <end position="346"/>
    </location>
</feature>
<dbReference type="Proteomes" id="UP001152320">
    <property type="component" value="Chromosome 1"/>
</dbReference>
<evidence type="ECO:0000313" key="3">
    <source>
        <dbReference type="EMBL" id="KAJ8048506.1"/>
    </source>
</evidence>
<reference evidence="3" key="1">
    <citation type="submission" date="2021-10" db="EMBL/GenBank/DDBJ databases">
        <title>Tropical sea cucumber genome reveals ecological adaptation and Cuvierian tubules defense mechanism.</title>
        <authorList>
            <person name="Chen T."/>
        </authorList>
    </citation>
    <scope>NUCLEOTIDE SEQUENCE</scope>
    <source>
        <strain evidence="3">Nanhai2018</strain>
        <tissue evidence="3">Muscle</tissue>
    </source>
</reference>
<proteinExistence type="predicted"/>
<dbReference type="OrthoDB" id="8785518at2759"/>
<feature type="compositionally biased region" description="Low complexity" evidence="1">
    <location>
        <begin position="160"/>
        <end position="173"/>
    </location>
</feature>
<protein>
    <recommendedName>
        <fullName evidence="2">DUF4806 domain-containing protein</fullName>
    </recommendedName>
</protein>